<feature type="chain" id="PRO_5042070011" description="Ubiquitin 3 binding protein But2 C-terminal domain-containing protein" evidence="1">
    <location>
        <begin position="22"/>
        <end position="190"/>
    </location>
</feature>
<keyword evidence="1" id="KW-0732">Signal</keyword>
<gene>
    <name evidence="2" type="ORF">B0H64DRAFT_440378</name>
</gene>
<name>A0AAE0LTN6_9PEZI</name>
<organism evidence="2 3">
    <name type="scientific">Chaetomium fimeti</name>
    <dbReference type="NCBI Taxonomy" id="1854472"/>
    <lineage>
        <taxon>Eukaryota</taxon>
        <taxon>Fungi</taxon>
        <taxon>Dikarya</taxon>
        <taxon>Ascomycota</taxon>
        <taxon>Pezizomycotina</taxon>
        <taxon>Sordariomycetes</taxon>
        <taxon>Sordariomycetidae</taxon>
        <taxon>Sordariales</taxon>
        <taxon>Chaetomiaceae</taxon>
        <taxon>Chaetomium</taxon>
    </lineage>
</organism>
<dbReference type="AlphaFoldDB" id="A0AAE0LTN6"/>
<accession>A0AAE0LTN6</accession>
<protein>
    <recommendedName>
        <fullName evidence="4">Ubiquitin 3 binding protein But2 C-terminal domain-containing protein</fullName>
    </recommendedName>
</protein>
<dbReference type="GeneID" id="87843432"/>
<dbReference type="Proteomes" id="UP001278766">
    <property type="component" value="Unassembled WGS sequence"/>
</dbReference>
<dbReference type="RefSeq" id="XP_062660399.1">
    <property type="nucleotide sequence ID" value="XM_062806484.1"/>
</dbReference>
<evidence type="ECO:0000313" key="3">
    <source>
        <dbReference type="Proteomes" id="UP001278766"/>
    </source>
</evidence>
<feature type="signal peptide" evidence="1">
    <location>
        <begin position="1"/>
        <end position="21"/>
    </location>
</feature>
<evidence type="ECO:0000256" key="1">
    <source>
        <dbReference type="SAM" id="SignalP"/>
    </source>
</evidence>
<evidence type="ECO:0000313" key="2">
    <source>
        <dbReference type="EMBL" id="KAK3296885.1"/>
    </source>
</evidence>
<reference evidence="2" key="1">
    <citation type="journal article" date="2023" name="Mol. Phylogenet. Evol.">
        <title>Genome-scale phylogeny and comparative genomics of the fungal order Sordariales.</title>
        <authorList>
            <person name="Hensen N."/>
            <person name="Bonometti L."/>
            <person name="Westerberg I."/>
            <person name="Brannstrom I.O."/>
            <person name="Guillou S."/>
            <person name="Cros-Aarteil S."/>
            <person name="Calhoun S."/>
            <person name="Haridas S."/>
            <person name="Kuo A."/>
            <person name="Mondo S."/>
            <person name="Pangilinan J."/>
            <person name="Riley R."/>
            <person name="LaButti K."/>
            <person name="Andreopoulos B."/>
            <person name="Lipzen A."/>
            <person name="Chen C."/>
            <person name="Yan M."/>
            <person name="Daum C."/>
            <person name="Ng V."/>
            <person name="Clum A."/>
            <person name="Steindorff A."/>
            <person name="Ohm R.A."/>
            <person name="Martin F."/>
            <person name="Silar P."/>
            <person name="Natvig D.O."/>
            <person name="Lalanne C."/>
            <person name="Gautier V."/>
            <person name="Ament-Velasquez S.L."/>
            <person name="Kruys A."/>
            <person name="Hutchinson M.I."/>
            <person name="Powell A.J."/>
            <person name="Barry K."/>
            <person name="Miller A.N."/>
            <person name="Grigoriev I.V."/>
            <person name="Debuchy R."/>
            <person name="Gladieux P."/>
            <person name="Hiltunen Thoren M."/>
            <person name="Johannesson H."/>
        </authorList>
    </citation>
    <scope>NUCLEOTIDE SEQUENCE</scope>
    <source>
        <strain evidence="2">CBS 168.71</strain>
    </source>
</reference>
<reference evidence="2" key="2">
    <citation type="submission" date="2023-06" db="EMBL/GenBank/DDBJ databases">
        <authorList>
            <consortium name="Lawrence Berkeley National Laboratory"/>
            <person name="Haridas S."/>
            <person name="Hensen N."/>
            <person name="Bonometti L."/>
            <person name="Westerberg I."/>
            <person name="Brannstrom I.O."/>
            <person name="Guillou S."/>
            <person name="Cros-Aarteil S."/>
            <person name="Calhoun S."/>
            <person name="Kuo A."/>
            <person name="Mondo S."/>
            <person name="Pangilinan J."/>
            <person name="Riley R."/>
            <person name="Labutti K."/>
            <person name="Andreopoulos B."/>
            <person name="Lipzen A."/>
            <person name="Chen C."/>
            <person name="Yanf M."/>
            <person name="Daum C."/>
            <person name="Ng V."/>
            <person name="Clum A."/>
            <person name="Steindorff A."/>
            <person name="Ohm R."/>
            <person name="Martin F."/>
            <person name="Silar P."/>
            <person name="Natvig D."/>
            <person name="Lalanne C."/>
            <person name="Gautier V."/>
            <person name="Ament-Velasquez S.L."/>
            <person name="Kruys A."/>
            <person name="Hutchinson M.I."/>
            <person name="Powell A.J."/>
            <person name="Barry K."/>
            <person name="Miller A.N."/>
            <person name="Grigoriev I.V."/>
            <person name="Debuchy R."/>
            <person name="Gladieux P."/>
            <person name="Thoren M.H."/>
            <person name="Johannesson H."/>
        </authorList>
    </citation>
    <scope>NUCLEOTIDE SEQUENCE</scope>
    <source>
        <strain evidence="2">CBS 168.71</strain>
    </source>
</reference>
<comment type="caution">
    <text evidence="2">The sequence shown here is derived from an EMBL/GenBank/DDBJ whole genome shotgun (WGS) entry which is preliminary data.</text>
</comment>
<sequence>MRFTTTLTTLTTLLLTTLSTALPANPIIRQTTCPRLHPPSTPRLNLLNRPDLGITTTQTLTFTLPVPDNTPADINNNTPLPGGPCTLRAVFPPHWEVIDTSAQAGGAPLAVDVYAVDGPAAGALVGTVSFAVDAGGDDMGRERVVVVNSFACRERMAYRFELAGVGEVGFVNGFDEGLGVEGGLEMVVGC</sequence>
<proteinExistence type="predicted"/>
<evidence type="ECO:0008006" key="4">
    <source>
        <dbReference type="Google" id="ProtNLM"/>
    </source>
</evidence>
<dbReference type="EMBL" id="JAUEPN010000003">
    <property type="protein sequence ID" value="KAK3296885.1"/>
    <property type="molecule type" value="Genomic_DNA"/>
</dbReference>
<keyword evidence="3" id="KW-1185">Reference proteome</keyword>